<dbReference type="Gene3D" id="3.30.1150.10">
    <property type="match status" value="1"/>
</dbReference>
<accession>A0ABT4YX07</accession>
<dbReference type="Proteomes" id="UP001210678">
    <property type="component" value="Unassembled WGS sequence"/>
</dbReference>
<evidence type="ECO:0000313" key="2">
    <source>
        <dbReference type="Proteomes" id="UP001210678"/>
    </source>
</evidence>
<organism evidence="1 2">
    <name type="scientific">Vibrio algarum</name>
    <dbReference type="NCBI Taxonomy" id="3020714"/>
    <lineage>
        <taxon>Bacteria</taxon>
        <taxon>Pseudomonadati</taxon>
        <taxon>Pseudomonadota</taxon>
        <taxon>Gammaproteobacteria</taxon>
        <taxon>Vibrionales</taxon>
        <taxon>Vibrionaceae</taxon>
        <taxon>Vibrio</taxon>
    </lineage>
</organism>
<protein>
    <recommendedName>
        <fullName evidence="3">TonB C-terminal domain-containing protein</fullName>
    </recommendedName>
</protein>
<dbReference type="SUPFAM" id="SSF74653">
    <property type="entry name" value="TolA/TonB C-terminal domain"/>
    <property type="match status" value="1"/>
</dbReference>
<gene>
    <name evidence="1" type="ORF">PGX00_21545</name>
</gene>
<reference evidence="1 2" key="1">
    <citation type="submission" date="2023-01" db="EMBL/GenBank/DDBJ databases">
        <title>Vibrio sp. KJ40-1 sp.nov, isolated from marine algae.</title>
        <authorList>
            <person name="Butt M."/>
            <person name="Kim J.M.J."/>
            <person name="Jeon C.O.C."/>
        </authorList>
    </citation>
    <scope>NUCLEOTIDE SEQUENCE [LARGE SCALE GENOMIC DNA]</scope>
    <source>
        <strain evidence="1 2">KJ40-1</strain>
    </source>
</reference>
<keyword evidence="2" id="KW-1185">Reference proteome</keyword>
<dbReference type="EMBL" id="JAQLOI010000003">
    <property type="protein sequence ID" value="MDB1126109.1"/>
    <property type="molecule type" value="Genomic_DNA"/>
</dbReference>
<evidence type="ECO:0000313" key="1">
    <source>
        <dbReference type="EMBL" id="MDB1126109.1"/>
    </source>
</evidence>
<name>A0ABT4YX07_9VIBR</name>
<evidence type="ECO:0008006" key="3">
    <source>
        <dbReference type="Google" id="ProtNLM"/>
    </source>
</evidence>
<dbReference type="RefSeq" id="WP_272140441.1">
    <property type="nucleotide sequence ID" value="NZ_JAQLOI010000003.1"/>
</dbReference>
<comment type="caution">
    <text evidence="1">The sequence shown here is derived from an EMBL/GenBank/DDBJ whole genome shotgun (WGS) entry which is preliminary data.</text>
</comment>
<sequence>MRVAILLLMSIAFHSFSTEVVPIPLSNQEKSELSLWSELARTSVKKRLYLCEECFGHLVTFNVSLSNNGEVLDIQLIESSGEPELEHYGRVAIEQAQPFRVDFLSERTRKKVQNVHMTIVPDD</sequence>
<proteinExistence type="predicted"/>